<organism evidence="1 2">
    <name type="scientific">Brassica campestris</name>
    <name type="common">Field mustard</name>
    <dbReference type="NCBI Taxonomy" id="3711"/>
    <lineage>
        <taxon>Eukaryota</taxon>
        <taxon>Viridiplantae</taxon>
        <taxon>Streptophyta</taxon>
        <taxon>Embryophyta</taxon>
        <taxon>Tracheophyta</taxon>
        <taxon>Spermatophyta</taxon>
        <taxon>Magnoliopsida</taxon>
        <taxon>eudicotyledons</taxon>
        <taxon>Gunneridae</taxon>
        <taxon>Pentapetalae</taxon>
        <taxon>rosids</taxon>
        <taxon>malvids</taxon>
        <taxon>Brassicales</taxon>
        <taxon>Brassicaceae</taxon>
        <taxon>Brassiceae</taxon>
        <taxon>Brassica</taxon>
    </lineage>
</organism>
<evidence type="ECO:0000313" key="2">
    <source>
        <dbReference type="Proteomes" id="UP000264353"/>
    </source>
</evidence>
<dbReference type="Proteomes" id="UP000264353">
    <property type="component" value="Chromosome A9"/>
</dbReference>
<evidence type="ECO:0000313" key="1">
    <source>
        <dbReference type="EMBL" id="RID44574.1"/>
    </source>
</evidence>
<proteinExistence type="predicted"/>
<sequence>MLNLIVNDVYPHNFGHRPHQCLDFLEMRQLHLPKSTWEWVCSLAPPLLTSCVISYLTAL</sequence>
<protein>
    <submittedName>
        <fullName evidence="1">Uncharacterized protein</fullName>
    </submittedName>
</protein>
<accession>A0A397XYP8</accession>
<dbReference type="EMBL" id="CM010636">
    <property type="protein sequence ID" value="RID44574.1"/>
    <property type="molecule type" value="Genomic_DNA"/>
</dbReference>
<reference evidence="1 2" key="1">
    <citation type="submission" date="2018-06" db="EMBL/GenBank/DDBJ databases">
        <title>WGS assembly of Brassica rapa FPsc.</title>
        <authorList>
            <person name="Bowman J."/>
            <person name="Kohchi T."/>
            <person name="Yamato K."/>
            <person name="Jenkins J."/>
            <person name="Shu S."/>
            <person name="Ishizaki K."/>
            <person name="Yamaoka S."/>
            <person name="Nishihama R."/>
            <person name="Nakamura Y."/>
            <person name="Berger F."/>
            <person name="Adam C."/>
            <person name="Aki S."/>
            <person name="Althoff F."/>
            <person name="Araki T."/>
            <person name="Arteaga-Vazquez M."/>
            <person name="Balasubrmanian S."/>
            <person name="Bauer D."/>
            <person name="Boehm C."/>
            <person name="Briginshaw L."/>
            <person name="Caballero-Perez J."/>
            <person name="Catarino B."/>
            <person name="Chen F."/>
            <person name="Chiyoda S."/>
            <person name="Chovatia M."/>
            <person name="Davies K."/>
            <person name="Delmans M."/>
            <person name="Demura T."/>
            <person name="Dierschke T."/>
            <person name="Dolan L."/>
            <person name="Dorantes-Acosta A."/>
            <person name="Eklund D."/>
            <person name="Florent S."/>
            <person name="Flores-Sandoval E."/>
            <person name="Fujiyama A."/>
            <person name="Fukuzawa H."/>
            <person name="Galik B."/>
            <person name="Grimanelli D."/>
            <person name="Grimwood J."/>
            <person name="Grossniklaus U."/>
            <person name="Hamada T."/>
            <person name="Haseloff J."/>
            <person name="Hetherington A."/>
            <person name="Higo A."/>
            <person name="Hirakawa Y."/>
            <person name="Hundley H."/>
            <person name="Ikeda Y."/>
            <person name="Inoue K."/>
            <person name="Inoue S."/>
            <person name="Ishida S."/>
            <person name="Jia Q."/>
            <person name="Kakita M."/>
            <person name="Kanazawa T."/>
            <person name="Kawai Y."/>
            <person name="Kawashima T."/>
            <person name="Kennedy M."/>
            <person name="Kinose K."/>
            <person name="Kinoshita T."/>
            <person name="Kohara Y."/>
            <person name="Koide E."/>
            <person name="Komatsu K."/>
            <person name="Kopischke S."/>
            <person name="Kubo M."/>
            <person name="Kyozuka J."/>
            <person name="Lagercrantz U."/>
            <person name="Lin S."/>
            <person name="Lindquist E."/>
            <person name="Lipzen A."/>
            <person name="Lu C."/>
            <person name="Luna E."/>
            <person name="Martienssen R."/>
            <person name="Minamino N."/>
            <person name="Mizutani M."/>
            <person name="Mizutani M."/>
            <person name="Mochizuki N."/>
            <person name="Monte I."/>
            <person name="Mosher R."/>
            <person name="Nagasaki H."/>
            <person name="Nakagami H."/>
            <person name="Naramoto S."/>
            <person name="Nishitani K."/>
            <person name="Ohtani M."/>
            <person name="Okamoto T."/>
            <person name="Okumura M."/>
            <person name="Phillips J."/>
            <person name="Pollak B."/>
            <person name="Reinders A."/>
            <person name="Roevekamp M."/>
            <person name="Sano R."/>
            <person name="Sawa S."/>
            <person name="Schmid M."/>
            <person name="Shirakawa M."/>
            <person name="Solano R."/>
            <person name="Spunde A."/>
            <person name="Suetsugu N."/>
            <person name="Sugano S."/>
            <person name="Sugiyama A."/>
            <person name="Sun R."/>
            <person name="Suzuki Y."/>
            <person name="Takenaka M."/>
            <person name="Takezawa D."/>
            <person name="Tomogane H."/>
            <person name="Tsuzuki M."/>
            <person name="Ueda T."/>
            <person name="Umeda M."/>
            <person name="Ward J."/>
            <person name="Watanabe Y."/>
            <person name="Yazaki K."/>
            <person name="Yokoyama R."/>
            <person name="Yoshitake Y."/>
            <person name="Yotsui I."/>
            <person name="Zachgo S."/>
            <person name="Schmutz J."/>
        </authorList>
    </citation>
    <scope>NUCLEOTIDE SEQUENCE [LARGE SCALE GENOMIC DNA]</scope>
    <source>
        <strain evidence="2">cv. B-3</strain>
    </source>
</reference>
<dbReference type="AlphaFoldDB" id="A0A397XYP8"/>
<gene>
    <name evidence="1" type="ORF">BRARA_I01358</name>
</gene>
<name>A0A397XYP8_BRACM</name>